<dbReference type="Proteomes" id="UP000239504">
    <property type="component" value="Unassembled WGS sequence"/>
</dbReference>
<dbReference type="OrthoDB" id="9779415at2"/>
<dbReference type="AlphaFoldDB" id="A0A2S7KBH4"/>
<evidence type="ECO:0000256" key="2">
    <source>
        <dbReference type="ARBA" id="ARBA00022723"/>
    </source>
</evidence>
<keyword evidence="5" id="KW-1185">Reference proteome</keyword>
<comment type="caution">
    <text evidence="4">The sequence shown here is derived from an EMBL/GenBank/DDBJ whole genome shotgun (WGS) entry which is preliminary data.</text>
</comment>
<dbReference type="PANTHER" id="PTHR42796">
    <property type="entry name" value="FUMARYLACETOACETATE HYDROLASE DOMAIN-CONTAINING PROTEIN 2A-RELATED"/>
    <property type="match status" value="1"/>
</dbReference>
<evidence type="ECO:0000313" key="5">
    <source>
        <dbReference type="Proteomes" id="UP000239504"/>
    </source>
</evidence>
<dbReference type="GO" id="GO:0044281">
    <property type="term" value="P:small molecule metabolic process"/>
    <property type="evidence" value="ECO:0007669"/>
    <property type="project" value="UniProtKB-ARBA"/>
</dbReference>
<keyword evidence="4" id="KW-0378">Hydrolase</keyword>
<dbReference type="SUPFAM" id="SSF56529">
    <property type="entry name" value="FAH"/>
    <property type="match status" value="1"/>
</dbReference>
<evidence type="ECO:0000259" key="3">
    <source>
        <dbReference type="Pfam" id="PF01557"/>
    </source>
</evidence>
<sequence>MKSDAIFDPAAELPEDWRSGLFVGRIDRGEGPSPVLLRAGRLFDIASSAPTVSDLLEDAAAARLEGEDLGDLASLELSADACAPLRLLSPLDLQCVKAAGVTFAVSTLERVIEERAGGDADKAEDIRARLEHEIGSGLQSVIPGSDEAAALKTALMEAGLWSQYLEVAIGPYAEIFTKAPVLSAIGWGADIGVRSDSGWNNPEPEIVIIADSKGGAVGATLGNDVNLRDLEGRSALLLGKAKDNNASCAVGPFIRLFDDRFSMDDVRRDDVSLRITGEDGFSLEDISSMSKISRDPGDLLRQCFNQHQYPDGAALFLGTMFAPTKDRDGEGGGFTHKEGDRVEISSEKLGRLVNRVTTCDAAPPWEFGLRALMQNLAKRNLIRTPDRKTGNADD</sequence>
<protein>
    <submittedName>
        <fullName evidence="4">Fumarylacetoacetate hydrolase</fullName>
    </submittedName>
</protein>
<dbReference type="Pfam" id="PF01557">
    <property type="entry name" value="FAA_hydrolase"/>
    <property type="match status" value="1"/>
</dbReference>
<name>A0A2S7KBH4_9PROT</name>
<gene>
    <name evidence="4" type="ORF">CW354_01595</name>
</gene>
<dbReference type="EMBL" id="PJCH01000001">
    <property type="protein sequence ID" value="PQA89779.1"/>
    <property type="molecule type" value="Genomic_DNA"/>
</dbReference>
<reference evidence="4 5" key="1">
    <citation type="submission" date="2017-12" db="EMBL/GenBank/DDBJ databases">
        <authorList>
            <person name="Hurst M.R.H."/>
        </authorList>
    </citation>
    <scope>NUCLEOTIDE SEQUENCE [LARGE SCALE GENOMIC DNA]</scope>
    <source>
        <strain evidence="4 5">SY-3-19</strain>
    </source>
</reference>
<dbReference type="InterPro" id="IPR051121">
    <property type="entry name" value="FAH"/>
</dbReference>
<organism evidence="4 5">
    <name type="scientific">Hyphococcus luteus</name>
    <dbReference type="NCBI Taxonomy" id="2058213"/>
    <lineage>
        <taxon>Bacteria</taxon>
        <taxon>Pseudomonadati</taxon>
        <taxon>Pseudomonadota</taxon>
        <taxon>Alphaproteobacteria</taxon>
        <taxon>Parvularculales</taxon>
        <taxon>Parvularculaceae</taxon>
        <taxon>Hyphococcus</taxon>
    </lineage>
</organism>
<dbReference type="InterPro" id="IPR011234">
    <property type="entry name" value="Fumarylacetoacetase-like_C"/>
</dbReference>
<feature type="domain" description="Fumarylacetoacetase-like C-terminal" evidence="3">
    <location>
        <begin position="216"/>
        <end position="356"/>
    </location>
</feature>
<dbReference type="GO" id="GO:0046872">
    <property type="term" value="F:metal ion binding"/>
    <property type="evidence" value="ECO:0007669"/>
    <property type="project" value="UniProtKB-KW"/>
</dbReference>
<dbReference type="Gene3D" id="3.90.850.10">
    <property type="entry name" value="Fumarylacetoacetase-like, C-terminal domain"/>
    <property type="match status" value="1"/>
</dbReference>
<comment type="similarity">
    <text evidence="1">Belongs to the FAH family.</text>
</comment>
<dbReference type="GO" id="GO:0016787">
    <property type="term" value="F:hydrolase activity"/>
    <property type="evidence" value="ECO:0007669"/>
    <property type="project" value="UniProtKB-KW"/>
</dbReference>
<dbReference type="PANTHER" id="PTHR42796:SF7">
    <property type="entry name" value="2-DEHYDRO-3-DEOXY-D-ARABINONATE DEHYDRATASE"/>
    <property type="match status" value="1"/>
</dbReference>
<evidence type="ECO:0000256" key="1">
    <source>
        <dbReference type="ARBA" id="ARBA00010211"/>
    </source>
</evidence>
<keyword evidence="2" id="KW-0479">Metal-binding</keyword>
<dbReference type="InterPro" id="IPR036663">
    <property type="entry name" value="Fumarylacetoacetase_C_sf"/>
</dbReference>
<proteinExistence type="inferred from homology"/>
<dbReference type="RefSeq" id="WP_104828482.1">
    <property type="nucleotide sequence ID" value="NZ_PJCH01000001.1"/>
</dbReference>
<accession>A0A2S7KBH4</accession>
<evidence type="ECO:0000313" key="4">
    <source>
        <dbReference type="EMBL" id="PQA89779.1"/>
    </source>
</evidence>